<dbReference type="RefSeq" id="WP_090744995.1">
    <property type="nucleotide sequence ID" value="NZ_CZQA01000001.1"/>
</dbReference>
<dbReference type="InterPro" id="IPR006124">
    <property type="entry name" value="Metalloenzyme"/>
</dbReference>
<dbReference type="OrthoDB" id="9804453at2"/>
<comment type="similarity">
    <text evidence="4">Belongs to the BPG-independent phosphoglycerate mutase family. A-PGAM subfamily.</text>
</comment>
<evidence type="ECO:0000313" key="7">
    <source>
        <dbReference type="EMBL" id="CUS33479.1"/>
    </source>
</evidence>
<sequence>MKYVIVHAGGMADHPQAELNGRTPLQAAATPHLDQLTQTGELGQLIIPSEGIRHGGGLLGAAILGYDPKKYYQGPGPLEAASLGVSVTEHDVVYRCTMVTLRADGGKGAEIKKLGPNVIMDDATAGLIETEEARELLEAINEQLGSETIQFYPGAGHRHLMVWVNGKSRALCHDPQSFLGQSIVDALPTGDGADILRKLMDAAHVIMRDHPVNDERIAEGKKAANCVWLWGEGRAVMWPSLTEKYDIAGAVVATSDVYRGVGICAGLEAVDPERLADGDLRTRATVALAEFAKKDFVYVHARLTDEIMHGTDIKAKVRGIEEFDRHLVGPLVEGLAKQGPFRFLVVCEHGRGVNGQPFYAFGEGGQQVAGSAGRRFTEIDAQAADMPARDATKFVNKFFSKS</sequence>
<proteinExistence type="inferred from homology"/>
<dbReference type="SUPFAM" id="SSF53649">
    <property type="entry name" value="Alkaline phosphatase-like"/>
    <property type="match status" value="1"/>
</dbReference>
<dbReference type="InterPro" id="IPR042253">
    <property type="entry name" value="Pglycerate_mutase_ApgM_sf"/>
</dbReference>
<dbReference type="AlphaFoldDB" id="A0A0S4L6Z0"/>
<comment type="function">
    <text evidence="2">Catalyzes the interconversion of 2-phosphoglycerate and 3-phosphoglycerate.</text>
</comment>
<dbReference type="EC" id="5.4.2.-" evidence="7"/>
<dbReference type="Pfam" id="PF10143">
    <property type="entry name" value="PhosphMutase"/>
    <property type="match status" value="1"/>
</dbReference>
<dbReference type="CDD" id="cd16011">
    <property type="entry name" value="iPGM_like"/>
    <property type="match status" value="1"/>
</dbReference>
<dbReference type="PANTHER" id="PTHR31209">
    <property type="entry name" value="COFACTOR-INDEPENDENT PHOSPHOGLYCERATE MUTASE"/>
    <property type="match status" value="1"/>
</dbReference>
<dbReference type="GO" id="GO:0006096">
    <property type="term" value="P:glycolytic process"/>
    <property type="evidence" value="ECO:0007669"/>
    <property type="project" value="UniProtKB-KW"/>
</dbReference>
<dbReference type="Proteomes" id="UP000199032">
    <property type="component" value="Unassembled WGS sequence"/>
</dbReference>
<dbReference type="InterPro" id="IPR004456">
    <property type="entry name" value="Pglycerate_mutase_ApgM"/>
</dbReference>
<evidence type="ECO:0000256" key="2">
    <source>
        <dbReference type="ARBA" id="ARBA00002315"/>
    </source>
</evidence>
<evidence type="ECO:0000256" key="4">
    <source>
        <dbReference type="ARBA" id="ARBA00005524"/>
    </source>
</evidence>
<dbReference type="EMBL" id="CZQA01000001">
    <property type="protein sequence ID" value="CUS33479.1"/>
    <property type="molecule type" value="Genomic_DNA"/>
</dbReference>
<evidence type="ECO:0000256" key="5">
    <source>
        <dbReference type="ARBA" id="ARBA00023152"/>
    </source>
</evidence>
<comment type="pathway">
    <text evidence="3">Carbohydrate degradation.</text>
</comment>
<dbReference type="Gene3D" id="3.40.720.10">
    <property type="entry name" value="Alkaline Phosphatase, subunit A"/>
    <property type="match status" value="1"/>
</dbReference>
<keyword evidence="5" id="KW-0324">Glycolysis</keyword>
<evidence type="ECO:0000256" key="3">
    <source>
        <dbReference type="ARBA" id="ARBA00004921"/>
    </source>
</evidence>
<reference evidence="7 8" key="1">
    <citation type="submission" date="2015-10" db="EMBL/GenBank/DDBJ databases">
        <authorList>
            <person name="Gilbert D.G."/>
        </authorList>
    </citation>
    <scope>NUCLEOTIDE SEQUENCE [LARGE SCALE GENOMIC DNA]</scope>
    <source>
        <strain evidence="7">COMA1</strain>
    </source>
</reference>
<dbReference type="PIRSF" id="PIRSF006392">
    <property type="entry name" value="IPGAM_arch"/>
    <property type="match status" value="1"/>
</dbReference>
<evidence type="ECO:0000256" key="1">
    <source>
        <dbReference type="ARBA" id="ARBA00000370"/>
    </source>
</evidence>
<evidence type="ECO:0000259" key="6">
    <source>
        <dbReference type="Pfam" id="PF01676"/>
    </source>
</evidence>
<comment type="catalytic activity">
    <reaction evidence="1">
        <text>(2R)-2-phosphoglycerate = (2R)-3-phosphoglycerate</text>
        <dbReference type="Rhea" id="RHEA:15901"/>
        <dbReference type="ChEBI" id="CHEBI:58272"/>
        <dbReference type="ChEBI" id="CHEBI:58289"/>
        <dbReference type="EC" id="5.4.2.12"/>
    </reaction>
</comment>
<dbReference type="Pfam" id="PF01676">
    <property type="entry name" value="Metalloenzyme"/>
    <property type="match status" value="1"/>
</dbReference>
<organism evidence="7 8">
    <name type="scientific">Candidatus Nitrospira nitrosa</name>
    <dbReference type="NCBI Taxonomy" id="1742972"/>
    <lineage>
        <taxon>Bacteria</taxon>
        <taxon>Pseudomonadati</taxon>
        <taxon>Nitrospirota</taxon>
        <taxon>Nitrospiria</taxon>
        <taxon>Nitrospirales</taxon>
        <taxon>Nitrospiraceae</taxon>
        <taxon>Nitrospira</taxon>
    </lineage>
</organism>
<dbReference type="GO" id="GO:0004619">
    <property type="term" value="F:phosphoglycerate mutase activity"/>
    <property type="evidence" value="ECO:0007669"/>
    <property type="project" value="UniProtKB-EC"/>
</dbReference>
<accession>A0A0S4L6Z0</accession>
<dbReference type="InterPro" id="IPR017850">
    <property type="entry name" value="Alkaline_phosphatase_core_sf"/>
</dbReference>
<dbReference type="NCBIfam" id="TIGR00306">
    <property type="entry name" value="apgM"/>
    <property type="match status" value="1"/>
</dbReference>
<name>A0A0S4L6Z0_9BACT</name>
<protein>
    <submittedName>
        <fullName evidence="7">2,3-bisphosphoglycerate-independent phosphoglycerate mutase</fullName>
        <ecNumber evidence="7">5.4.2.-</ecNumber>
    </submittedName>
</protein>
<dbReference type="Gene3D" id="3.30.70.2130">
    <property type="entry name" value="Metalloenzyme domain"/>
    <property type="match status" value="1"/>
</dbReference>
<evidence type="ECO:0000313" key="8">
    <source>
        <dbReference type="Proteomes" id="UP000199032"/>
    </source>
</evidence>
<dbReference type="STRING" id="1742972.COMA1_11179"/>
<keyword evidence="7" id="KW-0413">Isomerase</keyword>
<dbReference type="PANTHER" id="PTHR31209:SF4">
    <property type="entry name" value="2,3-BISPHOSPHOGLYCERATE-INDEPENDENT PHOSPHOGLYCERATE MUTASE"/>
    <property type="match status" value="1"/>
</dbReference>
<dbReference type="GO" id="GO:0046872">
    <property type="term" value="F:metal ion binding"/>
    <property type="evidence" value="ECO:0007669"/>
    <property type="project" value="InterPro"/>
</dbReference>
<feature type="domain" description="Metalloenzyme" evidence="6">
    <location>
        <begin position="2"/>
        <end position="350"/>
    </location>
</feature>
<keyword evidence="8" id="KW-1185">Reference proteome</keyword>
<gene>
    <name evidence="7" type="primary">apgM</name>
    <name evidence="7" type="ORF">COMA1_11179</name>
</gene>